<organism evidence="2 3">
    <name type="scientific">Simiduia agarivorans (strain DSM 21679 / JCM 13881 / BCRC 17597 / SA1)</name>
    <dbReference type="NCBI Taxonomy" id="1117647"/>
    <lineage>
        <taxon>Bacteria</taxon>
        <taxon>Pseudomonadati</taxon>
        <taxon>Pseudomonadota</taxon>
        <taxon>Gammaproteobacteria</taxon>
        <taxon>Cellvibrionales</taxon>
        <taxon>Cellvibrionaceae</taxon>
        <taxon>Simiduia</taxon>
    </lineage>
</organism>
<accession>K4KLA5</accession>
<dbReference type="OrthoDB" id="9801954at2"/>
<proteinExistence type="predicted"/>
<name>K4KLA5_SIMAS</name>
<sequence length="340" mass="38685">MTNALFKPVFSVVMPMYNVEAYVEQAITSVLEQSYPHFELICVDDGSTDSTAEIVSRFNDPRIRYVHQKNRGLAGARNTGIGHSNGLYVAFLDSDDYWHPEKLYRHIEHFRTDPKLGCSYSASLFVDEQGVELGIGQHPKVKNISVKDIFCRNPIGNGSAPVIRRSLLIKTGRKTDFGDHYRMTYFDESLRQSEDIEYWLRLALSTGCKFEGLREGLTYYRVNASGLSANLEKQYAAWELCIEKNRALNPAFFQQWGSLARAYQLRYLARRAVQSGNKQQALKLVVDALKTDKRILKEEPGRTLITLACACLLQLPGSVYRSLEKAGMQYFSQHNKMGKI</sequence>
<dbReference type="PANTHER" id="PTHR43685:SF2">
    <property type="entry name" value="GLYCOSYLTRANSFERASE 2-LIKE DOMAIN-CONTAINING PROTEIN"/>
    <property type="match status" value="1"/>
</dbReference>
<dbReference type="EMBL" id="CP003746">
    <property type="protein sequence ID" value="AFU99796.1"/>
    <property type="molecule type" value="Genomic_DNA"/>
</dbReference>
<dbReference type="Proteomes" id="UP000000466">
    <property type="component" value="Chromosome"/>
</dbReference>
<dbReference type="AlphaFoldDB" id="K4KLA5"/>
<dbReference type="KEGG" id="saga:M5M_13260"/>
<evidence type="ECO:0000259" key="1">
    <source>
        <dbReference type="Pfam" id="PF00535"/>
    </source>
</evidence>
<dbReference type="RefSeq" id="WP_015047959.1">
    <property type="nucleotide sequence ID" value="NC_018868.3"/>
</dbReference>
<dbReference type="CDD" id="cd00761">
    <property type="entry name" value="Glyco_tranf_GTA_type"/>
    <property type="match status" value="1"/>
</dbReference>
<feature type="domain" description="Glycosyltransferase 2-like" evidence="1">
    <location>
        <begin position="11"/>
        <end position="117"/>
    </location>
</feature>
<dbReference type="InterPro" id="IPR001173">
    <property type="entry name" value="Glyco_trans_2-like"/>
</dbReference>
<reference evidence="2 3" key="1">
    <citation type="journal article" date="2013" name="Genome Announc.">
        <title>Complete genome sequence of Simiduia agarivorans SA1(T), a marine bacterium able to degrade a variety of polysaccharides.</title>
        <authorList>
            <person name="Lin S.Y."/>
            <person name="Shieh W.Y."/>
            <person name="Chen J.S."/>
            <person name="Tang S.L."/>
        </authorList>
    </citation>
    <scope>NUCLEOTIDE SEQUENCE [LARGE SCALE GENOMIC DNA]</scope>
    <source>
        <strain evidence="3">DSM 21679 / JCM 13881 / BCRC 17597 / SA1</strain>
    </source>
</reference>
<dbReference type="InterPro" id="IPR029044">
    <property type="entry name" value="Nucleotide-diphossugar_trans"/>
</dbReference>
<evidence type="ECO:0000313" key="3">
    <source>
        <dbReference type="Proteomes" id="UP000000466"/>
    </source>
</evidence>
<evidence type="ECO:0000313" key="2">
    <source>
        <dbReference type="EMBL" id="AFU99796.1"/>
    </source>
</evidence>
<dbReference type="PANTHER" id="PTHR43685">
    <property type="entry name" value="GLYCOSYLTRANSFERASE"/>
    <property type="match status" value="1"/>
</dbReference>
<dbReference type="GO" id="GO:0016740">
    <property type="term" value="F:transferase activity"/>
    <property type="evidence" value="ECO:0007669"/>
    <property type="project" value="UniProtKB-KW"/>
</dbReference>
<dbReference type="HOGENOM" id="CLU_025996_0_0_6"/>
<dbReference type="STRING" id="1117647.M5M_13260"/>
<gene>
    <name evidence="2" type="ordered locus">M5M_13260</name>
</gene>
<protein>
    <submittedName>
        <fullName evidence="2">Glucosyltransferase</fullName>
    </submittedName>
</protein>
<dbReference type="Gene3D" id="3.90.550.10">
    <property type="entry name" value="Spore Coat Polysaccharide Biosynthesis Protein SpsA, Chain A"/>
    <property type="match status" value="1"/>
</dbReference>
<dbReference type="Pfam" id="PF00535">
    <property type="entry name" value="Glycos_transf_2"/>
    <property type="match status" value="1"/>
</dbReference>
<dbReference type="eggNOG" id="COG1215">
    <property type="taxonomic scope" value="Bacteria"/>
</dbReference>
<keyword evidence="3" id="KW-1185">Reference proteome</keyword>
<dbReference type="InterPro" id="IPR050834">
    <property type="entry name" value="Glycosyltransf_2"/>
</dbReference>
<dbReference type="SUPFAM" id="SSF53448">
    <property type="entry name" value="Nucleotide-diphospho-sugar transferases"/>
    <property type="match status" value="1"/>
</dbReference>